<proteinExistence type="predicted"/>
<name>A0AAW9Q231_9CYAN</name>
<sequence length="172" mass="19089">MAIATSQVKPFATVELSWLSTAQGGRKRAVSTVDYAATAYFAEGDKQLFSIILHFHTKVESGVKIITRIDRAVMNFLAPEIAAPQLMKGVEFYVTEGARVVAKGKVLSVCRSLANTISNSSKFSRRSKTSPRKRRVKVEPLLTENGSSRRIVRAVPKKVDRNTAFEYEEIPI</sequence>
<dbReference type="EMBL" id="JAZBJZ010000027">
    <property type="protein sequence ID" value="MEE3716878.1"/>
    <property type="molecule type" value="Genomic_DNA"/>
</dbReference>
<organism evidence="1 2">
    <name type="scientific">Tumidithrix elongata BACA0141</name>
    <dbReference type="NCBI Taxonomy" id="2716417"/>
    <lineage>
        <taxon>Bacteria</taxon>
        <taxon>Bacillati</taxon>
        <taxon>Cyanobacteriota</taxon>
        <taxon>Cyanophyceae</taxon>
        <taxon>Pseudanabaenales</taxon>
        <taxon>Pseudanabaenaceae</taxon>
        <taxon>Tumidithrix</taxon>
        <taxon>Tumidithrix elongata</taxon>
    </lineage>
</organism>
<comment type="caution">
    <text evidence="1">The sequence shown here is derived from an EMBL/GenBank/DDBJ whole genome shotgun (WGS) entry which is preliminary data.</text>
</comment>
<accession>A0AAW9Q231</accession>
<reference evidence="1" key="1">
    <citation type="submission" date="2024-01" db="EMBL/GenBank/DDBJ databases">
        <title>Bank of Algae and Cyanobacteria of the Azores (BACA) strain genomes.</title>
        <authorList>
            <person name="Luz R."/>
            <person name="Cordeiro R."/>
            <person name="Fonseca A."/>
            <person name="Goncalves V."/>
        </authorList>
    </citation>
    <scope>NUCLEOTIDE SEQUENCE</scope>
    <source>
        <strain evidence="1">BACA0141</strain>
    </source>
</reference>
<evidence type="ECO:0000313" key="2">
    <source>
        <dbReference type="Proteomes" id="UP001333818"/>
    </source>
</evidence>
<keyword evidence="2" id="KW-1185">Reference proteome</keyword>
<protein>
    <submittedName>
        <fullName evidence="1">Uncharacterized protein</fullName>
    </submittedName>
</protein>
<dbReference type="Gene3D" id="2.40.30.10">
    <property type="entry name" value="Translation factors"/>
    <property type="match status" value="1"/>
</dbReference>
<dbReference type="AlphaFoldDB" id="A0AAW9Q231"/>
<dbReference type="Proteomes" id="UP001333818">
    <property type="component" value="Unassembled WGS sequence"/>
</dbReference>
<gene>
    <name evidence="1" type="ORF">V2H45_08990</name>
</gene>
<dbReference type="RefSeq" id="WP_330483307.1">
    <property type="nucleotide sequence ID" value="NZ_JAZBJZ010000027.1"/>
</dbReference>
<evidence type="ECO:0000313" key="1">
    <source>
        <dbReference type="EMBL" id="MEE3716878.1"/>
    </source>
</evidence>